<keyword evidence="1" id="KW-0812">Transmembrane</keyword>
<keyword evidence="1" id="KW-0472">Membrane</keyword>
<evidence type="ECO:0000313" key="2">
    <source>
        <dbReference type="EMBL" id="KAF9759437.1"/>
    </source>
</evidence>
<dbReference type="Proteomes" id="UP000616885">
    <property type="component" value="Unassembled WGS sequence"/>
</dbReference>
<evidence type="ECO:0000256" key="1">
    <source>
        <dbReference type="SAM" id="Phobius"/>
    </source>
</evidence>
<keyword evidence="1" id="KW-1133">Transmembrane helix</keyword>
<sequence length="111" mass="11868">MQRVNNPPAGCCSVSTLLDTKTVADLASPVAAGIIISVSTTPVLAAQPAQCCLASIFFILYFVLTCRRRFLRSCGTPSAALVAVLRLVQNRPLNLAFPPRRHPMTATARLS</sequence>
<evidence type="ECO:0000313" key="3">
    <source>
        <dbReference type="Proteomes" id="UP000616885"/>
    </source>
</evidence>
<dbReference type="AlphaFoldDB" id="A0A8H7NNP7"/>
<gene>
    <name evidence="2" type="ORF">IM811_001131</name>
</gene>
<reference evidence="2" key="1">
    <citation type="submission" date="2020-10" db="EMBL/GenBank/DDBJ databases">
        <title>High-Quality Genome Resource of Clonostachys rosea strain S41 by Oxford Nanopore Long-Read Sequencing.</title>
        <authorList>
            <person name="Wang H."/>
        </authorList>
    </citation>
    <scope>NUCLEOTIDE SEQUENCE</scope>
    <source>
        <strain evidence="2">S41</strain>
    </source>
</reference>
<name>A0A8H7NNP7_BIOOC</name>
<feature type="transmembrane region" description="Helical" evidence="1">
    <location>
        <begin position="45"/>
        <end position="64"/>
    </location>
</feature>
<protein>
    <submittedName>
        <fullName evidence="2">Uncharacterized protein</fullName>
    </submittedName>
</protein>
<proteinExistence type="predicted"/>
<organism evidence="2 3">
    <name type="scientific">Bionectria ochroleuca</name>
    <name type="common">Gliocladium roseum</name>
    <dbReference type="NCBI Taxonomy" id="29856"/>
    <lineage>
        <taxon>Eukaryota</taxon>
        <taxon>Fungi</taxon>
        <taxon>Dikarya</taxon>
        <taxon>Ascomycota</taxon>
        <taxon>Pezizomycotina</taxon>
        <taxon>Sordariomycetes</taxon>
        <taxon>Hypocreomycetidae</taxon>
        <taxon>Hypocreales</taxon>
        <taxon>Bionectriaceae</taxon>
        <taxon>Clonostachys</taxon>
    </lineage>
</organism>
<comment type="caution">
    <text evidence="2">The sequence shown here is derived from an EMBL/GenBank/DDBJ whole genome shotgun (WGS) entry which is preliminary data.</text>
</comment>
<dbReference type="EMBL" id="JADCTT010000001">
    <property type="protein sequence ID" value="KAF9759437.1"/>
    <property type="molecule type" value="Genomic_DNA"/>
</dbReference>
<accession>A0A8H7NNP7</accession>